<comment type="similarity">
    <text evidence="1 10">Belongs to the small Tim family.</text>
</comment>
<dbReference type="AlphaFoldDB" id="A0A9N9ABL2"/>
<dbReference type="GO" id="GO:0015031">
    <property type="term" value="P:protein transport"/>
    <property type="evidence" value="ECO:0007669"/>
    <property type="project" value="UniProtKB-KW"/>
</dbReference>
<comment type="function">
    <text evidence="10">Mitochondrial intermembrane chaperone that participates in the import and insertion of some multi-pass transmembrane proteins into the mitochondrial inner membrane. Also required for the transfer of beta-barrel precursors from the TOM complex to the sorting and assembly machinery (SAM complex) of the outer membrane. Acts as a chaperone-like protein that protects the hydrophobic precursors from aggregation and guide them through the mitochondrial intermembrane space.</text>
</comment>
<keyword evidence="5" id="KW-0862">Zinc</keyword>
<dbReference type="GO" id="GO:0005743">
    <property type="term" value="C:mitochondrial inner membrane"/>
    <property type="evidence" value="ECO:0007669"/>
    <property type="project" value="UniProtKB-SubCell"/>
</dbReference>
<dbReference type="InterPro" id="IPR035427">
    <property type="entry name" value="Tim10-like_dom_sf"/>
</dbReference>
<dbReference type="Gene3D" id="1.10.287.810">
    <property type="entry name" value="Mitochondrial import inner membrane translocase subunit tim13 like domains"/>
    <property type="match status" value="1"/>
</dbReference>
<dbReference type="SUPFAM" id="SSF144122">
    <property type="entry name" value="Tim10-like"/>
    <property type="match status" value="1"/>
</dbReference>
<organism evidence="12 13">
    <name type="scientific">Paraglomus occultum</name>
    <dbReference type="NCBI Taxonomy" id="144539"/>
    <lineage>
        <taxon>Eukaryota</taxon>
        <taxon>Fungi</taxon>
        <taxon>Fungi incertae sedis</taxon>
        <taxon>Mucoromycota</taxon>
        <taxon>Glomeromycotina</taxon>
        <taxon>Glomeromycetes</taxon>
        <taxon>Paraglomerales</taxon>
        <taxon>Paraglomeraceae</taxon>
        <taxon>Paraglomus</taxon>
    </lineage>
</organism>
<dbReference type="OrthoDB" id="1551503at2759"/>
<name>A0A9N9ABL2_9GLOM</name>
<dbReference type="EMBL" id="CAJVPJ010000460">
    <property type="protein sequence ID" value="CAG8526931.1"/>
    <property type="molecule type" value="Genomic_DNA"/>
</dbReference>
<keyword evidence="13" id="KW-1185">Reference proteome</keyword>
<accession>A0A9N9ABL2</accession>
<comment type="domain">
    <text evidence="10">The twin CX3C motif contains 4 conserved Cys residues that form 2 disulfide bonds in the mitochondrial intermembrane space.</text>
</comment>
<keyword evidence="9 10" id="KW-1015">Disulfide bond</keyword>
<evidence type="ECO:0000256" key="7">
    <source>
        <dbReference type="ARBA" id="ARBA00023010"/>
    </source>
</evidence>
<dbReference type="GO" id="GO:0046872">
    <property type="term" value="F:metal ion binding"/>
    <property type="evidence" value="ECO:0007669"/>
    <property type="project" value="UniProtKB-KW"/>
</dbReference>
<comment type="subunit">
    <text evidence="10">Heterohexamer.</text>
</comment>
<comment type="subcellular location">
    <subcellularLocation>
        <location evidence="10">Mitochondrion inner membrane</location>
        <topology evidence="10">Peripheral membrane protein</topology>
        <orientation evidence="10">Intermembrane side</orientation>
    </subcellularLocation>
</comment>
<proteinExistence type="inferred from homology"/>
<evidence type="ECO:0000256" key="1">
    <source>
        <dbReference type="ARBA" id="ARBA00006720"/>
    </source>
</evidence>
<keyword evidence="4 10" id="KW-0472">Membrane</keyword>
<evidence type="ECO:0000256" key="6">
    <source>
        <dbReference type="ARBA" id="ARBA00022927"/>
    </source>
</evidence>
<keyword evidence="8 10" id="KW-0496">Mitochondrion</keyword>
<keyword evidence="4 10" id="KW-0999">Mitochondrion inner membrane</keyword>
<sequence>MDYSMLNEAERAHIQRLIEQKQIRDVMRFYSGLVERCFNDCVNDFTSKVLNSKESLWNDNIDPIYRRRVFFAALKSSSNITNELDNGGPK</sequence>
<protein>
    <recommendedName>
        <fullName evidence="10">Mitochondrial import inner membrane translocase subunit</fullName>
    </recommendedName>
</protein>
<evidence type="ECO:0000256" key="10">
    <source>
        <dbReference type="RuleBase" id="RU367043"/>
    </source>
</evidence>
<evidence type="ECO:0000256" key="9">
    <source>
        <dbReference type="ARBA" id="ARBA00023157"/>
    </source>
</evidence>
<keyword evidence="10" id="KW-0143">Chaperone</keyword>
<evidence type="ECO:0000313" key="13">
    <source>
        <dbReference type="Proteomes" id="UP000789572"/>
    </source>
</evidence>
<keyword evidence="2 10" id="KW-0813">Transport</keyword>
<evidence type="ECO:0000259" key="11">
    <source>
        <dbReference type="Pfam" id="PF02953"/>
    </source>
</evidence>
<dbReference type="Proteomes" id="UP000789572">
    <property type="component" value="Unassembled WGS sequence"/>
</dbReference>
<evidence type="ECO:0000256" key="4">
    <source>
        <dbReference type="ARBA" id="ARBA00022792"/>
    </source>
</evidence>
<feature type="domain" description="Tim10-like" evidence="11">
    <location>
        <begin position="16"/>
        <end position="55"/>
    </location>
</feature>
<dbReference type="InterPro" id="IPR050673">
    <property type="entry name" value="Mito_inner_translocase_sub"/>
</dbReference>
<evidence type="ECO:0000256" key="2">
    <source>
        <dbReference type="ARBA" id="ARBA00022448"/>
    </source>
</evidence>
<gene>
    <name evidence="12" type="ORF">POCULU_LOCUS3865</name>
</gene>
<keyword evidence="3" id="KW-0479">Metal-binding</keyword>
<dbReference type="PANTHER" id="PTHR13172">
    <property type="entry name" value="MITOCHONDRIAL IMPORT INNER MEMBRANE TRANSLOCASE SUBUNIT TIM9B"/>
    <property type="match status" value="1"/>
</dbReference>
<comment type="caution">
    <text evidence="12">The sequence shown here is derived from an EMBL/GenBank/DDBJ whole genome shotgun (WGS) entry which is preliminary data.</text>
</comment>
<evidence type="ECO:0000313" key="12">
    <source>
        <dbReference type="EMBL" id="CAG8526931.1"/>
    </source>
</evidence>
<keyword evidence="7 10" id="KW-0811">Translocation</keyword>
<evidence type="ECO:0000256" key="3">
    <source>
        <dbReference type="ARBA" id="ARBA00022723"/>
    </source>
</evidence>
<reference evidence="12" key="1">
    <citation type="submission" date="2021-06" db="EMBL/GenBank/DDBJ databases">
        <authorList>
            <person name="Kallberg Y."/>
            <person name="Tangrot J."/>
            <person name="Rosling A."/>
        </authorList>
    </citation>
    <scope>NUCLEOTIDE SEQUENCE</scope>
    <source>
        <strain evidence="12">IA702</strain>
    </source>
</reference>
<keyword evidence="6 10" id="KW-0653">Protein transport</keyword>
<evidence type="ECO:0000256" key="5">
    <source>
        <dbReference type="ARBA" id="ARBA00022833"/>
    </source>
</evidence>
<dbReference type="InterPro" id="IPR004217">
    <property type="entry name" value="Tim10-like"/>
</dbReference>
<dbReference type="Pfam" id="PF02953">
    <property type="entry name" value="zf-Tim10_DDP"/>
    <property type="match status" value="1"/>
</dbReference>
<evidence type="ECO:0000256" key="8">
    <source>
        <dbReference type="ARBA" id="ARBA00023128"/>
    </source>
</evidence>